<protein>
    <submittedName>
        <fullName evidence="1">Uncharacterized protein</fullName>
    </submittedName>
</protein>
<sequence length="121" mass="13608">MCHTSMTREYVVVPPQIVNGKLKQATFVWPRLTGLAVAFASLMRGCMKCTSVAEKARMLYGMPLSEGSKMEEPLKQAMDTECPRKNRHVKFEHCKTFESNFITFHPATYLKITHLAAVGVA</sequence>
<evidence type="ECO:0000313" key="1">
    <source>
        <dbReference type="EMBL" id="MBA4655485.1"/>
    </source>
</evidence>
<dbReference type="AlphaFoldDB" id="A0A7C9E4T9"/>
<proteinExistence type="predicted"/>
<reference evidence="1" key="2">
    <citation type="submission" date="2020-07" db="EMBL/GenBank/DDBJ databases">
        <authorList>
            <person name="Vera ALvarez R."/>
            <person name="Arias-Moreno D.M."/>
            <person name="Jimenez-Jacinto V."/>
            <person name="Jimenez-Bremont J.F."/>
            <person name="Swaminathan K."/>
            <person name="Moose S.P."/>
            <person name="Guerrero-Gonzalez M.L."/>
            <person name="Marino-Ramirez L."/>
            <person name="Landsman D."/>
            <person name="Rodriguez-Kessler M."/>
            <person name="Delgado-Sanchez P."/>
        </authorList>
    </citation>
    <scope>NUCLEOTIDE SEQUENCE</scope>
    <source>
        <tissue evidence="1">Cladode</tissue>
    </source>
</reference>
<accession>A0A7C9E4T9</accession>
<name>A0A7C9E4T9_OPUST</name>
<dbReference type="EMBL" id="GISG01187954">
    <property type="protein sequence ID" value="MBA4655484.1"/>
    <property type="molecule type" value="Transcribed_RNA"/>
</dbReference>
<dbReference type="EMBL" id="GISG01187955">
    <property type="protein sequence ID" value="MBA4655485.1"/>
    <property type="molecule type" value="Transcribed_RNA"/>
</dbReference>
<reference evidence="1" key="1">
    <citation type="journal article" date="2013" name="J. Plant Res.">
        <title>Effect of fungi and light on seed germination of three Opuntia species from semiarid lands of central Mexico.</title>
        <authorList>
            <person name="Delgado-Sanchez P."/>
            <person name="Jimenez-Bremont J.F."/>
            <person name="Guerrero-Gonzalez Mde L."/>
            <person name="Flores J."/>
        </authorList>
    </citation>
    <scope>NUCLEOTIDE SEQUENCE</scope>
    <source>
        <tissue evidence="1">Cladode</tissue>
    </source>
</reference>
<organism evidence="1">
    <name type="scientific">Opuntia streptacantha</name>
    <name type="common">Prickly pear cactus</name>
    <name type="synonym">Opuntia cardona</name>
    <dbReference type="NCBI Taxonomy" id="393608"/>
    <lineage>
        <taxon>Eukaryota</taxon>
        <taxon>Viridiplantae</taxon>
        <taxon>Streptophyta</taxon>
        <taxon>Embryophyta</taxon>
        <taxon>Tracheophyta</taxon>
        <taxon>Spermatophyta</taxon>
        <taxon>Magnoliopsida</taxon>
        <taxon>eudicotyledons</taxon>
        <taxon>Gunneridae</taxon>
        <taxon>Pentapetalae</taxon>
        <taxon>Caryophyllales</taxon>
        <taxon>Cactineae</taxon>
        <taxon>Cactaceae</taxon>
        <taxon>Opuntioideae</taxon>
        <taxon>Opuntia</taxon>
    </lineage>
</organism>